<evidence type="ECO:0000313" key="3">
    <source>
        <dbReference type="Proteomes" id="UP000032180"/>
    </source>
</evidence>
<name>A0A0D9V1P6_9ORYZ</name>
<proteinExistence type="predicted"/>
<reference evidence="2" key="3">
    <citation type="submission" date="2015-04" db="UniProtKB">
        <authorList>
            <consortium name="EnsemblPlants"/>
        </authorList>
    </citation>
    <scope>IDENTIFICATION</scope>
</reference>
<dbReference type="PANTHER" id="PTHR33165">
    <property type="entry name" value="F-BOX DOMAIN CONTAINING PROTEIN-LIKE-RELATED"/>
    <property type="match status" value="1"/>
</dbReference>
<accession>A0A0D9V1P6</accession>
<keyword evidence="3" id="KW-1185">Reference proteome</keyword>
<dbReference type="PANTHER" id="PTHR33165:SF76">
    <property type="entry name" value="OS01G0526550 PROTEIN"/>
    <property type="match status" value="1"/>
</dbReference>
<dbReference type="EnsemblPlants" id="LPERR01G15920.1">
    <property type="protein sequence ID" value="LPERR01G15920.1"/>
    <property type="gene ID" value="LPERR01G15920"/>
</dbReference>
<reference evidence="3" key="2">
    <citation type="submission" date="2013-12" db="EMBL/GenBank/DDBJ databases">
        <authorList>
            <person name="Yu Y."/>
            <person name="Lee S."/>
            <person name="de Baynast K."/>
            <person name="Wissotski M."/>
            <person name="Liu L."/>
            <person name="Talag J."/>
            <person name="Goicoechea J."/>
            <person name="Angelova A."/>
            <person name="Jetty R."/>
            <person name="Kudrna D."/>
            <person name="Golser W."/>
            <person name="Rivera L."/>
            <person name="Zhang J."/>
            <person name="Wing R."/>
        </authorList>
    </citation>
    <scope>NUCLEOTIDE SEQUENCE</scope>
</reference>
<dbReference type="Proteomes" id="UP000032180">
    <property type="component" value="Chromosome 1"/>
</dbReference>
<sequence>MDGSMDWASLQADLPKDFVHFRAVCLQWRAAVRHTEHAFFQPWIMASRWLEEEYSEDVLFYSLATEKTIKVCIPGMKVKRIAASGSGHLVAVDKDDDLSAVLVNPLTGKTTALPRLPEFFHHNGAHGWVTGEGAITVMLSNWLSGSAALWYRGGDITIESWAIVPQRKLRSRMPYYLQMLAAHGDQMHMHLTELSGDNNDTIAPQQFMQKVQVLGACRPESDKLFRATTPYHHKWFSLYRIVGQEDVLVHDIDDAILVQSRSNCGHTYMFPGSRDFATLDSGNAFYYLGKQFHHGDTYDVLYKKCLANEQLTVAKRLPEDWKFDDDWFMPTLKY</sequence>
<dbReference type="InterPro" id="IPR005174">
    <property type="entry name" value="KIB1-4_b-propeller"/>
</dbReference>
<dbReference type="eggNOG" id="ENOG502R4AG">
    <property type="taxonomic scope" value="Eukaryota"/>
</dbReference>
<organism evidence="2 3">
    <name type="scientific">Leersia perrieri</name>
    <dbReference type="NCBI Taxonomy" id="77586"/>
    <lineage>
        <taxon>Eukaryota</taxon>
        <taxon>Viridiplantae</taxon>
        <taxon>Streptophyta</taxon>
        <taxon>Embryophyta</taxon>
        <taxon>Tracheophyta</taxon>
        <taxon>Spermatophyta</taxon>
        <taxon>Magnoliopsida</taxon>
        <taxon>Liliopsida</taxon>
        <taxon>Poales</taxon>
        <taxon>Poaceae</taxon>
        <taxon>BOP clade</taxon>
        <taxon>Oryzoideae</taxon>
        <taxon>Oryzeae</taxon>
        <taxon>Oryzinae</taxon>
        <taxon>Leersia</taxon>
    </lineage>
</organism>
<dbReference type="Pfam" id="PF03478">
    <property type="entry name" value="Beta-prop_KIB1-4"/>
    <property type="match status" value="1"/>
</dbReference>
<evidence type="ECO:0000313" key="2">
    <source>
        <dbReference type="EnsemblPlants" id="LPERR01G15920.1"/>
    </source>
</evidence>
<dbReference type="Gramene" id="LPERR01G15920.1">
    <property type="protein sequence ID" value="LPERR01G15920.1"/>
    <property type="gene ID" value="LPERR01G15920"/>
</dbReference>
<protein>
    <recommendedName>
        <fullName evidence="1">KIB1-4 beta-propeller domain-containing protein</fullName>
    </recommendedName>
</protein>
<feature type="domain" description="KIB1-4 beta-propeller" evidence="1">
    <location>
        <begin position="60"/>
        <end position="254"/>
    </location>
</feature>
<evidence type="ECO:0000259" key="1">
    <source>
        <dbReference type="Pfam" id="PF03478"/>
    </source>
</evidence>
<reference evidence="2 3" key="1">
    <citation type="submission" date="2012-08" db="EMBL/GenBank/DDBJ databases">
        <title>Oryza genome evolution.</title>
        <authorList>
            <person name="Wing R.A."/>
        </authorList>
    </citation>
    <scope>NUCLEOTIDE SEQUENCE</scope>
</reference>
<dbReference type="AlphaFoldDB" id="A0A0D9V1P6"/>
<dbReference type="HOGENOM" id="CLU_832619_0_0_1"/>